<sequence>MSACGDRLFFTSPPSLLCYLLNLFRGAMATSRALLSLPRPLGPRATLNRSICPMCRGLATAGEAVSPTLPLAGIRVLDMTRVLAGPYCTQILGDLGAEIIKIEHPTRGDDTRAWGPPYAKHIKGDKQDGPGESAYFLSVNRNKKSLGLSFASPAGVSILHNLVKNCDVLVENYLPDTLQKYKMDYATVSKINPSLIYASITGYGQTGPYRKRAGYDVMVEAEMGLMHITGSRNGPPVKVGVAVTDLTTGLYTSNSIMAALLGRARTGKGQHIDVALSDCQVATLANMASSALISGQPDSGRWGTAHPSIVPYQGFKTADGDILLGGGNDRLFGVLCDKLGKPEWAKDERFMTNSVRVKNREVLLELIEAETKKKTTKDWLDVLNESGMPYAAVNDIQGTLSHEHVLARDMVKEVEHPTCGPMKLVNTPVKYSYSEPSIRTPPPLLGQHTGEVLREIVGMDESDIKDLKAKGVVA</sequence>
<gene>
    <name evidence="4" type="ORF">OEA41_010417</name>
</gene>
<dbReference type="GO" id="GO:0047369">
    <property type="term" value="F:succinate-hydroxymethylglutarate CoA-transferase activity"/>
    <property type="evidence" value="ECO:0007669"/>
    <property type="project" value="TreeGrafter"/>
</dbReference>
<protein>
    <submittedName>
        <fullName evidence="4">Uncharacterized protein</fullName>
    </submittedName>
</protein>
<dbReference type="InterPro" id="IPR003673">
    <property type="entry name" value="CoA-Trfase_fam_III"/>
</dbReference>
<reference evidence="4" key="1">
    <citation type="submission" date="2022-11" db="EMBL/GenBank/DDBJ databases">
        <title>Chromosomal genome sequence assembly and mating type (MAT) locus characterization of the leprose asexual lichenized fungus Lepraria neglecta (Nyl.) Erichsen.</title>
        <authorList>
            <person name="Allen J.L."/>
            <person name="Pfeffer B."/>
        </authorList>
    </citation>
    <scope>NUCLEOTIDE SEQUENCE</scope>
    <source>
        <strain evidence="4">Allen 5258</strain>
    </source>
</reference>
<comment type="caution">
    <text evidence="4">The sequence shown here is derived from an EMBL/GenBank/DDBJ whole genome shotgun (WGS) entry which is preliminary data.</text>
</comment>
<dbReference type="Gene3D" id="3.40.50.10540">
    <property type="entry name" value="Crotonobetainyl-coa:carnitine coa-transferase, domain 1"/>
    <property type="match status" value="1"/>
</dbReference>
<dbReference type="AlphaFoldDB" id="A0AAE0DFK2"/>
<dbReference type="PANTHER" id="PTHR48207:SF3">
    <property type="entry name" value="SUCCINATE--HYDROXYMETHYLGLUTARATE COA-TRANSFERASE"/>
    <property type="match status" value="1"/>
</dbReference>
<dbReference type="GO" id="GO:0005739">
    <property type="term" value="C:mitochondrion"/>
    <property type="evidence" value="ECO:0007669"/>
    <property type="project" value="TreeGrafter"/>
</dbReference>
<evidence type="ECO:0000256" key="1">
    <source>
        <dbReference type="ARBA" id="ARBA00008383"/>
    </source>
</evidence>
<dbReference type="Gene3D" id="3.30.1540.10">
    <property type="entry name" value="formyl-coa transferase, domain 3"/>
    <property type="match status" value="1"/>
</dbReference>
<name>A0AAE0DFK2_9LECA</name>
<keyword evidence="3" id="KW-0732">Signal</keyword>
<dbReference type="PANTHER" id="PTHR48207">
    <property type="entry name" value="SUCCINATE--HYDROXYMETHYLGLUTARATE COA-TRANSFERASE"/>
    <property type="match status" value="1"/>
</dbReference>
<evidence type="ECO:0000313" key="4">
    <source>
        <dbReference type="EMBL" id="KAK3167290.1"/>
    </source>
</evidence>
<feature type="chain" id="PRO_5042129415" evidence="3">
    <location>
        <begin position="30"/>
        <end position="474"/>
    </location>
</feature>
<evidence type="ECO:0000256" key="3">
    <source>
        <dbReference type="SAM" id="SignalP"/>
    </source>
</evidence>
<dbReference type="Proteomes" id="UP001276659">
    <property type="component" value="Unassembled WGS sequence"/>
</dbReference>
<dbReference type="SUPFAM" id="SSF89796">
    <property type="entry name" value="CoA-transferase family III (CaiB/BaiF)"/>
    <property type="match status" value="1"/>
</dbReference>
<dbReference type="InterPro" id="IPR050483">
    <property type="entry name" value="CoA-transferase_III_domain"/>
</dbReference>
<evidence type="ECO:0000313" key="5">
    <source>
        <dbReference type="Proteomes" id="UP001276659"/>
    </source>
</evidence>
<evidence type="ECO:0000256" key="2">
    <source>
        <dbReference type="ARBA" id="ARBA00022679"/>
    </source>
</evidence>
<dbReference type="EMBL" id="JASNWA010000011">
    <property type="protein sequence ID" value="KAK3167290.1"/>
    <property type="molecule type" value="Genomic_DNA"/>
</dbReference>
<accession>A0AAE0DFK2</accession>
<proteinExistence type="inferred from homology"/>
<organism evidence="4 5">
    <name type="scientific">Lepraria neglecta</name>
    <dbReference type="NCBI Taxonomy" id="209136"/>
    <lineage>
        <taxon>Eukaryota</taxon>
        <taxon>Fungi</taxon>
        <taxon>Dikarya</taxon>
        <taxon>Ascomycota</taxon>
        <taxon>Pezizomycotina</taxon>
        <taxon>Lecanoromycetes</taxon>
        <taxon>OSLEUM clade</taxon>
        <taxon>Lecanoromycetidae</taxon>
        <taxon>Lecanorales</taxon>
        <taxon>Lecanorineae</taxon>
        <taxon>Stereocaulaceae</taxon>
        <taxon>Lepraria</taxon>
    </lineage>
</organism>
<dbReference type="InterPro" id="IPR044855">
    <property type="entry name" value="CoA-Trfase_III_dom3_sf"/>
</dbReference>
<feature type="signal peptide" evidence="3">
    <location>
        <begin position="1"/>
        <end position="29"/>
    </location>
</feature>
<keyword evidence="2" id="KW-0808">Transferase</keyword>
<comment type="similarity">
    <text evidence="1">Belongs to the CoA-transferase III family.</text>
</comment>
<dbReference type="FunFam" id="3.30.1540.10:FF:000005">
    <property type="entry name" value="succinate--hydroxymethylglutarate CoA-transferase isoform X4"/>
    <property type="match status" value="1"/>
</dbReference>
<keyword evidence="5" id="KW-1185">Reference proteome</keyword>
<dbReference type="InterPro" id="IPR023606">
    <property type="entry name" value="CoA-Trfase_III_dom_1_sf"/>
</dbReference>
<dbReference type="Pfam" id="PF02515">
    <property type="entry name" value="CoA_transf_3"/>
    <property type="match status" value="1"/>
</dbReference>